<evidence type="ECO:0000313" key="4">
    <source>
        <dbReference type="Proteomes" id="UP000177169"/>
    </source>
</evidence>
<dbReference type="AlphaFoldDB" id="A0A1F7Z1Q3"/>
<dbReference type="EMBL" id="MGGR01000027">
    <property type="protein sequence ID" value="OGM32898.1"/>
    <property type="molecule type" value="Genomic_DNA"/>
</dbReference>
<dbReference type="Proteomes" id="UP000177169">
    <property type="component" value="Unassembled WGS sequence"/>
</dbReference>
<name>A0A1F7Z1Q3_9BACT</name>
<dbReference type="GO" id="GO:0016853">
    <property type="term" value="F:isomerase activity"/>
    <property type="evidence" value="ECO:0007669"/>
    <property type="project" value="UniProtKB-KW"/>
</dbReference>
<gene>
    <name evidence="3" type="ORF">A3D01_04965</name>
</gene>
<dbReference type="SUPFAM" id="SSF53756">
    <property type="entry name" value="UDP-Glycosyltransferase/glycogen phosphorylase"/>
    <property type="match status" value="1"/>
</dbReference>
<protein>
    <recommendedName>
        <fullName evidence="2">UDP-N-acetylglucosamine 2-epimerase domain-containing protein</fullName>
    </recommendedName>
</protein>
<dbReference type="InterPro" id="IPR003331">
    <property type="entry name" value="UDP_GlcNAc_Epimerase_2_dom"/>
</dbReference>
<dbReference type="PANTHER" id="PTHR43174">
    <property type="entry name" value="UDP-N-ACETYLGLUCOSAMINE 2-EPIMERASE"/>
    <property type="match status" value="1"/>
</dbReference>
<evidence type="ECO:0000259" key="2">
    <source>
        <dbReference type="Pfam" id="PF02350"/>
    </source>
</evidence>
<evidence type="ECO:0000256" key="1">
    <source>
        <dbReference type="RuleBase" id="RU003513"/>
    </source>
</evidence>
<feature type="domain" description="UDP-N-acetylglucosamine 2-epimerase" evidence="2">
    <location>
        <begin position="96"/>
        <end position="330"/>
    </location>
</feature>
<sequence>MRTKTDKIFYFFIGTTAELIKIAPVIHEFQKRNIVFKIITSGQNKINFEDLTPYTGAITSYISLREKVNKSSGILFAFWAIGSLYEGMMTLRKEISSKKRRKSYLIVHGDTVSALIGSLIAKILGIRLVHVESGLYSHNYLEPFPEEICRNIIDRISNVLFPSSHWALKNVKDCRGTKIMTKQNTLIECFLWAINAKHVSNNINKLKGLKKYYVLTMHRQEHVMFKKGWSKKIMEFVLKNAPEDLNCVLLNHPLTHELIKSLKLNKKITKKIILIPRLPYQDYLMLMKNAQFIATDSCINQLEAYYLGLPYLGLRNYTEQPEGLGKNVTICKGNYKLMKSFLTNYKNYKQKPILLKKDYTPSKIIVGFLLKD</sequence>
<proteinExistence type="inferred from homology"/>
<accession>A0A1F7Z1Q3</accession>
<evidence type="ECO:0000313" key="3">
    <source>
        <dbReference type="EMBL" id="OGM32898.1"/>
    </source>
</evidence>
<reference evidence="3 4" key="1">
    <citation type="journal article" date="2016" name="Nat. Commun.">
        <title>Thousands of microbial genomes shed light on interconnected biogeochemical processes in an aquifer system.</title>
        <authorList>
            <person name="Anantharaman K."/>
            <person name="Brown C.T."/>
            <person name="Hug L.A."/>
            <person name="Sharon I."/>
            <person name="Castelle C.J."/>
            <person name="Probst A.J."/>
            <person name="Thomas B.C."/>
            <person name="Singh A."/>
            <person name="Wilkins M.J."/>
            <person name="Karaoz U."/>
            <person name="Brodie E.L."/>
            <person name="Williams K.H."/>
            <person name="Hubbard S.S."/>
            <person name="Banfield J.F."/>
        </authorList>
    </citation>
    <scope>NUCLEOTIDE SEQUENCE [LARGE SCALE GENOMIC DNA]</scope>
</reference>
<organism evidence="3 4">
    <name type="scientific">Candidatus Woesebacteria bacterium RIFCSPHIGHO2_02_FULL_39_13</name>
    <dbReference type="NCBI Taxonomy" id="1802505"/>
    <lineage>
        <taxon>Bacteria</taxon>
        <taxon>Candidatus Woeseibacteriota</taxon>
    </lineage>
</organism>
<dbReference type="STRING" id="1802505.A3D01_04965"/>
<comment type="similarity">
    <text evidence="1">Belongs to the UDP-N-acetylglucosamine 2-epimerase family.</text>
</comment>
<dbReference type="InterPro" id="IPR029767">
    <property type="entry name" value="WecB-like"/>
</dbReference>
<dbReference type="PANTHER" id="PTHR43174:SF3">
    <property type="entry name" value="UDP-N-ACETYLGLUCOSAMINE 2-EPIMERASE"/>
    <property type="match status" value="1"/>
</dbReference>
<keyword evidence="1" id="KW-0413">Isomerase</keyword>
<dbReference type="Gene3D" id="3.40.50.2000">
    <property type="entry name" value="Glycogen Phosphorylase B"/>
    <property type="match status" value="2"/>
</dbReference>
<dbReference type="Pfam" id="PF02350">
    <property type="entry name" value="Epimerase_2"/>
    <property type="match status" value="1"/>
</dbReference>
<comment type="caution">
    <text evidence="3">The sequence shown here is derived from an EMBL/GenBank/DDBJ whole genome shotgun (WGS) entry which is preliminary data.</text>
</comment>